<feature type="region of interest" description="Disordered" evidence="1">
    <location>
        <begin position="1"/>
        <end position="31"/>
    </location>
</feature>
<name>A0A9W4GP01_9ACTN</name>
<evidence type="ECO:0000313" key="3">
    <source>
        <dbReference type="Proteomes" id="UP001152519"/>
    </source>
</evidence>
<keyword evidence="3" id="KW-1185">Reference proteome</keyword>
<proteinExistence type="predicted"/>
<dbReference type="EMBL" id="CAJSLV010000035">
    <property type="protein sequence ID" value="CAG6391767.1"/>
    <property type="molecule type" value="Genomic_DNA"/>
</dbReference>
<evidence type="ECO:0000313" key="2">
    <source>
        <dbReference type="EMBL" id="CAG6391767.1"/>
    </source>
</evidence>
<gene>
    <name evidence="2" type="ORF">SCOCK_130171</name>
</gene>
<sequence>MEWIPRPCGAALDRRTTLPPVDGSPVAPSQVDARSLGFLPPEGCRAHRCPPPVDNPAARRGRAVTLDG</sequence>
<feature type="region of interest" description="Disordered" evidence="1">
    <location>
        <begin position="47"/>
        <end position="68"/>
    </location>
</feature>
<dbReference type="Proteomes" id="UP001152519">
    <property type="component" value="Unassembled WGS sequence"/>
</dbReference>
<organism evidence="2 3">
    <name type="scientific">Actinacidiphila cocklensis</name>
    <dbReference type="NCBI Taxonomy" id="887465"/>
    <lineage>
        <taxon>Bacteria</taxon>
        <taxon>Bacillati</taxon>
        <taxon>Actinomycetota</taxon>
        <taxon>Actinomycetes</taxon>
        <taxon>Kitasatosporales</taxon>
        <taxon>Streptomycetaceae</taxon>
        <taxon>Actinacidiphila</taxon>
    </lineage>
</organism>
<dbReference type="AlphaFoldDB" id="A0A9W4GP01"/>
<reference evidence="2" key="1">
    <citation type="submission" date="2021-05" db="EMBL/GenBank/DDBJ databases">
        <authorList>
            <person name="Arsene-Ploetze F."/>
        </authorList>
    </citation>
    <scope>NUCLEOTIDE SEQUENCE</scope>
    <source>
        <strain evidence="2">DSM 42138</strain>
    </source>
</reference>
<comment type="caution">
    <text evidence="2">The sequence shown here is derived from an EMBL/GenBank/DDBJ whole genome shotgun (WGS) entry which is preliminary data.</text>
</comment>
<protein>
    <submittedName>
        <fullName evidence="2">Uncharacterized protein</fullName>
    </submittedName>
</protein>
<accession>A0A9W4GP01</accession>
<evidence type="ECO:0000256" key="1">
    <source>
        <dbReference type="SAM" id="MobiDB-lite"/>
    </source>
</evidence>